<dbReference type="OMA" id="MTGNAMW"/>
<comment type="subcellular location">
    <subcellularLocation>
        <location evidence="1">Vacuole membrane</location>
        <topology evidence="1">Lipid-anchor</topology>
    </subcellularLocation>
</comment>
<dbReference type="Pfam" id="PF00514">
    <property type="entry name" value="Arm"/>
    <property type="match status" value="1"/>
</dbReference>
<reference evidence="9" key="1">
    <citation type="submission" date="2025-08" db="UniProtKB">
        <authorList>
            <consortium name="Ensembl"/>
        </authorList>
    </citation>
    <scope>IDENTIFICATION</scope>
</reference>
<sequence>MISSINLSLSPPPDNETQLLSHESLQTLNKLATSENTDLQMTSAMYYLHLSHHLNCPLPDAFMEPIVALLLSSDLDVQKTVSLALVNLLLKNNVCKELVIEMGMLVPIIELFRSGDPTAQCHSCACVAMLASSGLNFSISSSVTFPFILCFYSSDWSTRLLCQAGAIPVLLLLLQSSDSEVQFYSCTALCNIAAIHEHHPRLLRIGGHYLSRSLLTLMSSPVKKNSAQACRCLWCLLLLCALLKTSTSVWIESALTLLSTLSAHPSNTVCYGKLFNNLLPLLTVSDVLRTKLSATITSEQVSGLVKLSEQIRNSQLAYNSAAIISELEMTGNAMWQEKRMPSFCVFTLDILNVSVFITEEMIRLLKPHYTSISKYLLGFLKKKDVKFQQLGVVTIFNLKKDGDFSSLLTNSELKVQLLKVHAQTEETRQLLQMIQPLSTSPVNSGLSQ</sequence>
<evidence type="ECO:0000256" key="6">
    <source>
        <dbReference type="ARBA" id="ARBA00023288"/>
    </source>
</evidence>
<name>A0A3Q4MI48_NEOBR</name>
<keyword evidence="5" id="KW-0472">Membrane</keyword>
<organism evidence="9 10">
    <name type="scientific">Neolamprologus brichardi</name>
    <name type="common">Fairy cichlid</name>
    <name type="synonym">Lamprologus brichardi</name>
    <dbReference type="NCBI Taxonomy" id="32507"/>
    <lineage>
        <taxon>Eukaryota</taxon>
        <taxon>Metazoa</taxon>
        <taxon>Chordata</taxon>
        <taxon>Craniata</taxon>
        <taxon>Vertebrata</taxon>
        <taxon>Euteleostomi</taxon>
        <taxon>Actinopterygii</taxon>
        <taxon>Neopterygii</taxon>
        <taxon>Teleostei</taxon>
        <taxon>Neoteleostei</taxon>
        <taxon>Acanthomorphata</taxon>
        <taxon>Ovalentaria</taxon>
        <taxon>Cichlomorphae</taxon>
        <taxon>Cichliformes</taxon>
        <taxon>Cichlidae</taxon>
        <taxon>African cichlids</taxon>
        <taxon>Pseudocrenilabrinae</taxon>
        <taxon>Lamprologini</taxon>
        <taxon>Neolamprologus</taxon>
    </lineage>
</organism>
<keyword evidence="6" id="KW-0449">Lipoprotein</keyword>
<evidence type="ECO:0000256" key="1">
    <source>
        <dbReference type="ARBA" id="ARBA00004592"/>
    </source>
</evidence>
<accession>A0A3Q4MI48</accession>
<evidence type="ECO:0000256" key="8">
    <source>
        <dbReference type="PROSITE-ProRule" id="PRU00259"/>
    </source>
</evidence>
<dbReference type="GO" id="GO:0071562">
    <property type="term" value="P:nucleus-vacuole junction assembly"/>
    <property type="evidence" value="ECO:0007669"/>
    <property type="project" value="InterPro"/>
</dbReference>
<dbReference type="STRING" id="32507.ENSNBRP00000010974"/>
<reference evidence="9" key="2">
    <citation type="submission" date="2025-09" db="UniProtKB">
        <authorList>
            <consortium name="Ensembl"/>
        </authorList>
    </citation>
    <scope>IDENTIFICATION</scope>
</reference>
<evidence type="ECO:0000256" key="3">
    <source>
        <dbReference type="ARBA" id="ARBA00022554"/>
    </source>
</evidence>
<dbReference type="SMART" id="SM00185">
    <property type="entry name" value="ARM"/>
    <property type="match status" value="4"/>
</dbReference>
<protein>
    <recommendedName>
        <fullName evidence="7">Vacuolar protein 8</fullName>
    </recommendedName>
</protein>
<dbReference type="PANTHER" id="PTHR47249">
    <property type="entry name" value="VACUOLAR PROTEIN 8"/>
    <property type="match status" value="1"/>
</dbReference>
<keyword evidence="10" id="KW-1185">Reference proteome</keyword>
<evidence type="ECO:0000313" key="10">
    <source>
        <dbReference type="Proteomes" id="UP000261580"/>
    </source>
</evidence>
<keyword evidence="4" id="KW-0677">Repeat</keyword>
<dbReference type="GeneTree" id="ENSGT00940000177671"/>
<evidence type="ECO:0000256" key="7">
    <source>
        <dbReference type="ARBA" id="ARBA00026209"/>
    </source>
</evidence>
<dbReference type="Ensembl" id="ENSNBRT00000011281.1">
    <property type="protein sequence ID" value="ENSNBRP00000010974.1"/>
    <property type="gene ID" value="ENSNBRG00000008546.1"/>
</dbReference>
<dbReference type="PANTHER" id="PTHR47249:SF1">
    <property type="entry name" value="VACUOLAR PROTEIN 8"/>
    <property type="match status" value="1"/>
</dbReference>
<dbReference type="InterPro" id="IPR016024">
    <property type="entry name" value="ARM-type_fold"/>
</dbReference>
<dbReference type="InterPro" id="IPR011989">
    <property type="entry name" value="ARM-like"/>
</dbReference>
<dbReference type="Gene3D" id="1.25.10.10">
    <property type="entry name" value="Leucine-rich Repeat Variant"/>
    <property type="match status" value="2"/>
</dbReference>
<dbReference type="GO" id="GO:0043495">
    <property type="term" value="F:protein-membrane adaptor activity"/>
    <property type="evidence" value="ECO:0007669"/>
    <property type="project" value="InterPro"/>
</dbReference>
<proteinExistence type="inferred from homology"/>
<keyword evidence="3" id="KW-0926">Vacuole</keyword>
<dbReference type="SUPFAM" id="SSF48371">
    <property type="entry name" value="ARM repeat"/>
    <property type="match status" value="1"/>
</dbReference>
<dbReference type="PROSITE" id="PS50176">
    <property type="entry name" value="ARM_REPEAT"/>
    <property type="match status" value="1"/>
</dbReference>
<dbReference type="AlphaFoldDB" id="A0A3Q4MI48"/>
<dbReference type="GO" id="GO:0005774">
    <property type="term" value="C:vacuolar membrane"/>
    <property type="evidence" value="ECO:0007669"/>
    <property type="project" value="UniProtKB-SubCell"/>
</dbReference>
<evidence type="ECO:0000256" key="4">
    <source>
        <dbReference type="ARBA" id="ARBA00022737"/>
    </source>
</evidence>
<dbReference type="Proteomes" id="UP000261580">
    <property type="component" value="Unassembled WGS sequence"/>
</dbReference>
<dbReference type="InterPro" id="IPR000225">
    <property type="entry name" value="Armadillo"/>
</dbReference>
<feature type="repeat" description="ARM" evidence="8">
    <location>
        <begin position="165"/>
        <end position="207"/>
    </location>
</feature>
<comment type="similarity">
    <text evidence="2">Belongs to the beta-catenin family.</text>
</comment>
<evidence type="ECO:0000313" key="9">
    <source>
        <dbReference type="Ensembl" id="ENSNBRP00000010974.1"/>
    </source>
</evidence>
<dbReference type="InterPro" id="IPR045156">
    <property type="entry name" value="Vac8"/>
</dbReference>
<evidence type="ECO:0000256" key="2">
    <source>
        <dbReference type="ARBA" id="ARBA00005462"/>
    </source>
</evidence>
<evidence type="ECO:0000256" key="5">
    <source>
        <dbReference type="ARBA" id="ARBA00023136"/>
    </source>
</evidence>